<dbReference type="InterPro" id="IPR029052">
    <property type="entry name" value="Metallo-depent_PP-like"/>
</dbReference>
<dbReference type="CDD" id="cd00841">
    <property type="entry name" value="MPP_YfcE"/>
    <property type="match status" value="1"/>
</dbReference>
<dbReference type="GO" id="GO:0016787">
    <property type="term" value="F:hydrolase activity"/>
    <property type="evidence" value="ECO:0007669"/>
    <property type="project" value="UniProtKB-UniRule"/>
</dbReference>
<gene>
    <name evidence="4" type="ORF">B5E75_09820</name>
</gene>
<evidence type="ECO:0000259" key="3">
    <source>
        <dbReference type="Pfam" id="PF12850"/>
    </source>
</evidence>
<organism evidence="4 5">
    <name type="scientific">Massilimicrobiota timonensis</name>
    <dbReference type="NCBI Taxonomy" id="1776392"/>
    <lineage>
        <taxon>Bacteria</taxon>
        <taxon>Bacillati</taxon>
        <taxon>Bacillota</taxon>
        <taxon>Erysipelotrichia</taxon>
        <taxon>Erysipelotrichales</taxon>
        <taxon>Erysipelotrichaceae</taxon>
        <taxon>Massilimicrobiota</taxon>
    </lineage>
</organism>
<feature type="domain" description="Calcineurin-like phosphoesterase" evidence="3">
    <location>
        <begin position="1"/>
        <end position="159"/>
    </location>
</feature>
<comment type="cofactor">
    <cofactor evidence="2">
        <name>a divalent metal cation</name>
        <dbReference type="ChEBI" id="CHEBI:60240"/>
    </cofactor>
</comment>
<evidence type="ECO:0000313" key="4">
    <source>
        <dbReference type="EMBL" id="OUQ33492.1"/>
    </source>
</evidence>
<dbReference type="RefSeq" id="WP_087358776.1">
    <property type="nucleotide sequence ID" value="NZ_AP031415.1"/>
</dbReference>
<evidence type="ECO:0000256" key="2">
    <source>
        <dbReference type="RuleBase" id="RU362039"/>
    </source>
</evidence>
<dbReference type="Proteomes" id="UP000195305">
    <property type="component" value="Unassembled WGS sequence"/>
</dbReference>
<dbReference type="InterPro" id="IPR053193">
    <property type="entry name" value="MetalloPDE_YfcE-like"/>
</dbReference>
<reference evidence="4 5" key="1">
    <citation type="journal article" date="2018" name="BMC Genomics">
        <title>Whole genome sequencing and function prediction of 133 gut anaerobes isolated from chicken caecum in pure cultures.</title>
        <authorList>
            <person name="Medvecky M."/>
            <person name="Cejkova D."/>
            <person name="Polansky O."/>
            <person name="Karasova D."/>
            <person name="Kubasova T."/>
            <person name="Cizek A."/>
            <person name="Rychlik I."/>
        </authorList>
    </citation>
    <scope>NUCLEOTIDE SEQUENCE [LARGE SCALE GENOMIC DNA]</scope>
    <source>
        <strain evidence="4 5">An13</strain>
    </source>
</reference>
<comment type="caution">
    <text evidence="4">The sequence shown here is derived from an EMBL/GenBank/DDBJ whole genome shotgun (WGS) entry which is preliminary data.</text>
</comment>
<keyword evidence="5" id="KW-1185">Reference proteome</keyword>
<dbReference type="InterPro" id="IPR024654">
    <property type="entry name" value="Calcineurin-like_PHP_lpxH"/>
</dbReference>
<dbReference type="OrthoDB" id="9800565at2"/>
<evidence type="ECO:0000256" key="1">
    <source>
        <dbReference type="ARBA" id="ARBA00008950"/>
    </source>
</evidence>
<dbReference type="InterPro" id="IPR000979">
    <property type="entry name" value="Phosphodiesterase_MJ0936/Vps29"/>
</dbReference>
<dbReference type="InterPro" id="IPR041802">
    <property type="entry name" value="MPP_YfcE"/>
</dbReference>
<dbReference type="SUPFAM" id="SSF56300">
    <property type="entry name" value="Metallo-dependent phosphatases"/>
    <property type="match status" value="1"/>
</dbReference>
<dbReference type="Pfam" id="PF12850">
    <property type="entry name" value="Metallophos_2"/>
    <property type="match status" value="1"/>
</dbReference>
<dbReference type="Gene3D" id="3.60.21.10">
    <property type="match status" value="1"/>
</dbReference>
<proteinExistence type="inferred from homology"/>
<protein>
    <recommendedName>
        <fullName evidence="2">Phosphoesterase</fullName>
        <ecNumber evidence="2">3.1.4.-</ecNumber>
    </recommendedName>
</protein>
<dbReference type="EC" id="3.1.4.-" evidence="2"/>
<dbReference type="EMBL" id="NFLJ01000029">
    <property type="protein sequence ID" value="OUQ33492.1"/>
    <property type="molecule type" value="Genomic_DNA"/>
</dbReference>
<dbReference type="NCBIfam" id="TIGR00040">
    <property type="entry name" value="yfcE"/>
    <property type="match status" value="1"/>
</dbReference>
<dbReference type="PANTHER" id="PTHR43165:SF1">
    <property type="entry name" value="PHOSPHODIESTERASE MJ0936"/>
    <property type="match status" value="1"/>
</dbReference>
<dbReference type="AlphaFoldDB" id="A0A1Y4SX26"/>
<comment type="similarity">
    <text evidence="1 2">Belongs to the metallophosphoesterase superfamily. YfcE family.</text>
</comment>
<accession>A0A1Y4SX26</accession>
<dbReference type="NCBIfam" id="NF006988">
    <property type="entry name" value="PRK09453.1"/>
    <property type="match status" value="1"/>
</dbReference>
<dbReference type="PANTHER" id="PTHR43165">
    <property type="entry name" value="METALLOPHOSPHOESTERASE"/>
    <property type="match status" value="1"/>
</dbReference>
<dbReference type="GO" id="GO:0046872">
    <property type="term" value="F:metal ion binding"/>
    <property type="evidence" value="ECO:0007669"/>
    <property type="project" value="UniProtKB-KW"/>
</dbReference>
<keyword evidence="2" id="KW-0479">Metal-binding</keyword>
<sequence>MKWMIISDIHGSYDDLKKVMEIYEEEKMEKLIILGDILYHGPRNPLPEGYQPQKVINLLNQYKDKIMAVRGNCDAEVDQMVLEFPMRGDYSELYADGYRFFLTHGHLYDETHLPMLHSGDIFMYGHFHKPVLKKENGIVLLNPSSISLPKAGQKSFGVYEDGELKIVTLDKKVLQSMKLS</sequence>
<evidence type="ECO:0000313" key="5">
    <source>
        <dbReference type="Proteomes" id="UP000195305"/>
    </source>
</evidence>
<name>A0A1Y4SX26_9FIRM</name>